<dbReference type="RefSeq" id="WP_349153612.1">
    <property type="nucleotide sequence ID" value="NZ_JBBMER010000005.1"/>
</dbReference>
<dbReference type="Gene3D" id="3.20.20.70">
    <property type="entry name" value="Aldolase class I"/>
    <property type="match status" value="1"/>
</dbReference>
<evidence type="ECO:0000313" key="3">
    <source>
        <dbReference type="EMBL" id="MEQ2379800.1"/>
    </source>
</evidence>
<feature type="domain" description="Pyruvate carboxyltransferase" evidence="2">
    <location>
        <begin position="3"/>
        <end position="261"/>
    </location>
</feature>
<dbReference type="EMBL" id="JBBMER010000005">
    <property type="protein sequence ID" value="MEQ2379800.1"/>
    <property type="molecule type" value="Genomic_DNA"/>
</dbReference>
<keyword evidence="4" id="KW-1185">Reference proteome</keyword>
<comment type="caution">
    <text evidence="3">The sequence shown here is derived from an EMBL/GenBank/DDBJ whole genome shotgun (WGS) entry which is preliminary data.</text>
</comment>
<protein>
    <submittedName>
        <fullName evidence="3">Aldolase catalytic domain-containing protein</fullName>
    </submittedName>
</protein>
<reference evidence="3 4" key="1">
    <citation type="submission" date="2024-03" db="EMBL/GenBank/DDBJ databases">
        <title>Human intestinal bacterial collection.</title>
        <authorList>
            <person name="Pauvert C."/>
            <person name="Hitch T.C.A."/>
            <person name="Clavel T."/>
        </authorList>
    </citation>
    <scope>NUCLEOTIDE SEQUENCE [LARGE SCALE GENOMIC DNA]</scope>
    <source>
        <strain evidence="3 4">CLA-AA-H255</strain>
    </source>
</reference>
<dbReference type="Proteomes" id="UP001442364">
    <property type="component" value="Unassembled WGS sequence"/>
</dbReference>
<evidence type="ECO:0000313" key="4">
    <source>
        <dbReference type="Proteomes" id="UP001442364"/>
    </source>
</evidence>
<organism evidence="3 4">
    <name type="scientific">[Lactobacillus] rogosae</name>
    <dbReference type="NCBI Taxonomy" id="706562"/>
    <lineage>
        <taxon>Bacteria</taxon>
        <taxon>Bacillati</taxon>
        <taxon>Bacillota</taxon>
        <taxon>Clostridia</taxon>
        <taxon>Lachnospirales</taxon>
        <taxon>Lachnospiraceae</taxon>
        <taxon>Lachnospira</taxon>
    </lineage>
</organism>
<dbReference type="InterPro" id="IPR050073">
    <property type="entry name" value="2-IPM_HCS-like"/>
</dbReference>
<name>A0ABV1BVM7_9FIRM</name>
<dbReference type="InterPro" id="IPR000891">
    <property type="entry name" value="PYR_CT"/>
</dbReference>
<dbReference type="CDD" id="cd07944">
    <property type="entry name" value="DRE_TIM_HOA_like"/>
    <property type="match status" value="1"/>
</dbReference>
<sequence length="503" mass="57730">MGRIQLLDCTLRDGGYVNDWNFGHNNLISIFERLVNARIDIVEVGFIDERRKFDINRSILPDTRSFEEVYGKCNHKDTMVVGMIDYGTCSLSNLQPCNESILDGIRVIFKKDKRKEAVEYCAKVKALGYKVFVQLVSITSYNDEELQDLIKLANDIEPYAVSMVDTYGLLQKDSLLHYFYMLDEGLKENISLGYHSHNNFQRAFANCQEMLLCNTKRDVLVDATVYGMGKSAGNCPIELLAMHLNDYYNKNYDISQILEALNCNIMDIYRTKPWGYNMFFYMAAFNSCHPSYVSYLMDKENLSIRQINEILSELAKSEDKQLMYDEQFIKQLYDNYKKIITDISDESYNNLKKDLYNQNIIIKSAGVNQDVMVKPDVDDSKVTVSDDNRIYKGTVIWVNSLAKDITISFDSLTDKGIDDKSDQLDEYVFISDSKSYVNLSAQLSDRPDTVKIITLSDVTPNNGDHFDYVFDKEEFKNTTGSDEAGDNSLYILKLILGKCGFII</sequence>
<evidence type="ECO:0000259" key="2">
    <source>
        <dbReference type="Pfam" id="PF00682"/>
    </source>
</evidence>
<proteinExistence type="predicted"/>
<dbReference type="PANTHER" id="PTHR10277">
    <property type="entry name" value="HOMOCITRATE SYNTHASE-RELATED"/>
    <property type="match status" value="1"/>
</dbReference>
<dbReference type="SUPFAM" id="SSF51569">
    <property type="entry name" value="Aldolase"/>
    <property type="match status" value="1"/>
</dbReference>
<dbReference type="PANTHER" id="PTHR10277:SF9">
    <property type="entry name" value="2-ISOPROPYLMALATE SYNTHASE 1, CHLOROPLASTIC-RELATED"/>
    <property type="match status" value="1"/>
</dbReference>
<dbReference type="Pfam" id="PF00682">
    <property type="entry name" value="HMGL-like"/>
    <property type="match status" value="1"/>
</dbReference>
<evidence type="ECO:0000256" key="1">
    <source>
        <dbReference type="ARBA" id="ARBA00023211"/>
    </source>
</evidence>
<keyword evidence="1" id="KW-0464">Manganese</keyword>
<gene>
    <name evidence="3" type="ORF">WMO14_07895</name>
</gene>
<accession>A0ABV1BVM7</accession>
<dbReference type="InterPro" id="IPR013785">
    <property type="entry name" value="Aldolase_TIM"/>
</dbReference>